<dbReference type="RefSeq" id="WP_209377327.1">
    <property type="nucleotide sequence ID" value="NZ_JAGIZA010000046.1"/>
</dbReference>
<dbReference type="GO" id="GO:0004176">
    <property type="term" value="F:ATP-dependent peptidase activity"/>
    <property type="evidence" value="ECO:0007669"/>
    <property type="project" value="InterPro"/>
</dbReference>
<evidence type="ECO:0000313" key="1">
    <source>
        <dbReference type="EMBL" id="MBP0496538.1"/>
    </source>
</evidence>
<evidence type="ECO:0000313" key="2">
    <source>
        <dbReference type="Proteomes" id="UP000677537"/>
    </source>
</evidence>
<proteinExistence type="predicted"/>
<dbReference type="AlphaFoldDB" id="A0A940N3H0"/>
<dbReference type="GO" id="GO:0005524">
    <property type="term" value="F:ATP binding"/>
    <property type="evidence" value="ECO:0007669"/>
    <property type="project" value="InterPro"/>
</dbReference>
<sequence length="161" mass="17789">MRLDVCVHEAGHTVVGWRLFGVPPSWVSVHMGPPLQAQCLFAVDPPRSLREAQQHAIYSAGGRAAVLEAKGRGFLPASTNPDAGYCEPYGEGCDAYWVHELERRFGVRLENHAKARALEIAEQDWSVIQRIAEFLATGMPLYSDYLDLILNTRMAAASPRA</sequence>
<keyword evidence="2" id="KW-1185">Reference proteome</keyword>
<reference evidence="1" key="1">
    <citation type="submission" date="2021-03" db="EMBL/GenBank/DDBJ databases">
        <authorList>
            <person name="So Y."/>
        </authorList>
    </citation>
    <scope>NUCLEOTIDE SEQUENCE</scope>
    <source>
        <strain evidence="1">SG15</strain>
    </source>
</reference>
<organism evidence="1 2">
    <name type="scientific">Roseomonas indoligenes</name>
    <dbReference type="NCBI Taxonomy" id="2820811"/>
    <lineage>
        <taxon>Bacteria</taxon>
        <taxon>Pseudomonadati</taxon>
        <taxon>Pseudomonadota</taxon>
        <taxon>Alphaproteobacteria</taxon>
        <taxon>Acetobacterales</taxon>
        <taxon>Roseomonadaceae</taxon>
        <taxon>Roseomonas</taxon>
    </lineage>
</organism>
<protein>
    <recommendedName>
        <fullName evidence="3">Peptidase M41 domain-containing protein</fullName>
    </recommendedName>
</protein>
<comment type="caution">
    <text evidence="1">The sequence shown here is derived from an EMBL/GenBank/DDBJ whole genome shotgun (WGS) entry which is preliminary data.</text>
</comment>
<dbReference type="EMBL" id="JAGIZA010000046">
    <property type="protein sequence ID" value="MBP0496538.1"/>
    <property type="molecule type" value="Genomic_DNA"/>
</dbReference>
<dbReference type="GO" id="GO:0006508">
    <property type="term" value="P:proteolysis"/>
    <property type="evidence" value="ECO:0007669"/>
    <property type="project" value="InterPro"/>
</dbReference>
<dbReference type="Proteomes" id="UP000677537">
    <property type="component" value="Unassembled WGS sequence"/>
</dbReference>
<dbReference type="GO" id="GO:0004222">
    <property type="term" value="F:metalloendopeptidase activity"/>
    <property type="evidence" value="ECO:0007669"/>
    <property type="project" value="InterPro"/>
</dbReference>
<evidence type="ECO:0008006" key="3">
    <source>
        <dbReference type="Google" id="ProtNLM"/>
    </source>
</evidence>
<dbReference type="SUPFAM" id="SSF140990">
    <property type="entry name" value="FtsH protease domain-like"/>
    <property type="match status" value="1"/>
</dbReference>
<name>A0A940N3H0_9PROT</name>
<accession>A0A940N3H0</accession>
<gene>
    <name evidence="1" type="ORF">J5Y10_27415</name>
</gene>
<dbReference type="InterPro" id="IPR037219">
    <property type="entry name" value="Peptidase_M41-like"/>
</dbReference>